<dbReference type="Pfam" id="PF00106">
    <property type="entry name" value="adh_short"/>
    <property type="match status" value="1"/>
</dbReference>
<reference evidence="3 4" key="1">
    <citation type="submission" date="2020-09" db="EMBL/GenBank/DDBJ databases">
        <title>Investigation of environmental microbes.</title>
        <authorList>
            <person name="Ou Y."/>
            <person name="Kang Q."/>
        </authorList>
    </citation>
    <scope>NUCLEOTIDE SEQUENCE [LARGE SCALE GENOMIC DNA]</scope>
    <source>
        <strain evidence="3 4">KJZ-14</strain>
    </source>
</reference>
<dbReference type="InterPro" id="IPR036291">
    <property type="entry name" value="NAD(P)-bd_dom_sf"/>
</dbReference>
<dbReference type="SUPFAM" id="SSF51735">
    <property type="entry name" value="NAD(P)-binding Rossmann-fold domains"/>
    <property type="match status" value="1"/>
</dbReference>
<proteinExistence type="inferred from homology"/>
<dbReference type="KEGG" id="rter:IDM49_06515"/>
<dbReference type="PANTHER" id="PTHR43669">
    <property type="entry name" value="5-KETO-D-GLUCONATE 5-REDUCTASE"/>
    <property type="match status" value="1"/>
</dbReference>
<protein>
    <submittedName>
        <fullName evidence="3">SDR family oxidoreductase</fullName>
    </submittedName>
</protein>
<name>A0A7H2BB79_9MICC</name>
<organism evidence="3 4">
    <name type="scientific">Rothia terrae</name>
    <dbReference type="NCBI Taxonomy" id="396015"/>
    <lineage>
        <taxon>Bacteria</taxon>
        <taxon>Bacillati</taxon>
        <taxon>Actinomycetota</taxon>
        <taxon>Actinomycetes</taxon>
        <taxon>Micrococcales</taxon>
        <taxon>Micrococcaceae</taxon>
        <taxon>Rothia</taxon>
    </lineage>
</organism>
<dbReference type="PANTHER" id="PTHR43669:SF3">
    <property type="entry name" value="ALCOHOL DEHYDROGENASE, PUTATIVE (AFU_ORTHOLOGUE AFUA_3G03445)-RELATED"/>
    <property type="match status" value="1"/>
</dbReference>
<dbReference type="GeneID" id="96623885"/>
<dbReference type="Gene3D" id="3.40.50.720">
    <property type="entry name" value="NAD(P)-binding Rossmann-like Domain"/>
    <property type="match status" value="1"/>
</dbReference>
<dbReference type="GO" id="GO:0016491">
    <property type="term" value="F:oxidoreductase activity"/>
    <property type="evidence" value="ECO:0007669"/>
    <property type="project" value="UniProtKB-KW"/>
</dbReference>
<dbReference type="RefSeq" id="WP_190723934.1">
    <property type="nucleotide sequence ID" value="NZ_CP061539.1"/>
</dbReference>
<dbReference type="NCBIfam" id="NF005868">
    <property type="entry name" value="PRK07806.1"/>
    <property type="match status" value="1"/>
</dbReference>
<gene>
    <name evidence="3" type="ORF">IDM49_06515</name>
</gene>
<dbReference type="PRINTS" id="PR00081">
    <property type="entry name" value="GDHRDH"/>
</dbReference>
<dbReference type="AlphaFoldDB" id="A0A7H2BB79"/>
<evidence type="ECO:0000256" key="1">
    <source>
        <dbReference type="ARBA" id="ARBA00006484"/>
    </source>
</evidence>
<evidence type="ECO:0000313" key="4">
    <source>
        <dbReference type="Proteomes" id="UP000516404"/>
    </source>
</evidence>
<dbReference type="Proteomes" id="UP000516404">
    <property type="component" value="Chromosome"/>
</dbReference>
<evidence type="ECO:0000256" key="2">
    <source>
        <dbReference type="ARBA" id="ARBA00023002"/>
    </source>
</evidence>
<dbReference type="EMBL" id="CP061539">
    <property type="protein sequence ID" value="QNV36925.1"/>
    <property type="molecule type" value="Genomic_DNA"/>
</dbReference>
<keyword evidence="4" id="KW-1185">Reference proteome</keyword>
<accession>A0A7H2BB79</accession>
<evidence type="ECO:0000313" key="3">
    <source>
        <dbReference type="EMBL" id="QNV36925.1"/>
    </source>
</evidence>
<comment type="similarity">
    <text evidence="1">Belongs to the short-chain dehydrogenases/reductases (SDR) family.</text>
</comment>
<sequence length="247" mass="26162">MTELSGKTIIITGSSRGVGADTAQILAESGANIIVNYRSKAPRANKVVAAIEEAGGKATAVGGDVTNPEDVQNLISTAIDTYGSLDYLILNASGGMETNMGEDYAMRLNRDAQLNFARAAAERMSEGGRIVFVTSHQAHFIHDVETMPEYKPVAESKKAGEEALLAEIPALKEKGISLVVVSADMIEGTVTATLLNRLRPGALDERREAAGKLYTVNEFAHEVAKMVTADVETGHIELVGGAKGFID</sequence>
<keyword evidence="2" id="KW-0560">Oxidoreductase</keyword>
<dbReference type="InterPro" id="IPR002347">
    <property type="entry name" value="SDR_fam"/>
</dbReference>